<name>A0A0K1QFN9_9BACT</name>
<sequence length="282" mass="29733">MLTAIAGLESLHCAPSRSTFEAPQDAGEPAMVIVEEAGVDAALPETDCAEENKLIYVLSSGDKALHRFDPMSLSFTRIGTIACPTTADTFSMAVDRKGIAWVEFTDGRIYNVDTKDAHCTETPFRGHQPGFSSFGMGFAKDDAGDAGASSETLFIEGEGLARIDTKTYELTLIGPAALGLAELTGTGNGLLYAFSVNSGRLVRLDKTTGAALQNYRTSAVDPNGAWAFAHWGGDFWLFTGHMTSAVTRYSPATDTSTVVVDDTGMLIVGAGSSTCAPVVPPR</sequence>
<evidence type="ECO:0000313" key="2">
    <source>
        <dbReference type="Proteomes" id="UP000064967"/>
    </source>
</evidence>
<dbReference type="AlphaFoldDB" id="A0A0K1QFN9"/>
<dbReference type="Proteomes" id="UP000064967">
    <property type="component" value="Chromosome"/>
</dbReference>
<dbReference type="Gene3D" id="2.130.10.10">
    <property type="entry name" value="YVTN repeat-like/Quinoprotein amine dehydrogenase"/>
    <property type="match status" value="1"/>
</dbReference>
<gene>
    <name evidence="1" type="ORF">AKJ09_11259</name>
</gene>
<protein>
    <submittedName>
        <fullName evidence="1">Uncharacterized protein</fullName>
    </submittedName>
</protein>
<evidence type="ECO:0000313" key="1">
    <source>
        <dbReference type="EMBL" id="AKV04596.1"/>
    </source>
</evidence>
<accession>A0A0K1QFN9</accession>
<proteinExistence type="predicted"/>
<organism evidence="1 2">
    <name type="scientific">Labilithrix luteola</name>
    <dbReference type="NCBI Taxonomy" id="1391654"/>
    <lineage>
        <taxon>Bacteria</taxon>
        <taxon>Pseudomonadati</taxon>
        <taxon>Myxococcota</taxon>
        <taxon>Polyangia</taxon>
        <taxon>Polyangiales</taxon>
        <taxon>Labilitrichaceae</taxon>
        <taxon>Labilithrix</taxon>
    </lineage>
</organism>
<keyword evidence="2" id="KW-1185">Reference proteome</keyword>
<dbReference type="SUPFAM" id="SSF63825">
    <property type="entry name" value="YWTD domain"/>
    <property type="match status" value="1"/>
</dbReference>
<dbReference type="STRING" id="1391654.AKJ09_11259"/>
<reference evidence="1 2" key="1">
    <citation type="submission" date="2015-08" db="EMBL/GenBank/DDBJ databases">
        <authorList>
            <person name="Babu N.S."/>
            <person name="Beckwith C.J."/>
            <person name="Beseler K.G."/>
            <person name="Brison A."/>
            <person name="Carone J.V."/>
            <person name="Caskin T.P."/>
            <person name="Diamond M."/>
            <person name="Durham M.E."/>
            <person name="Foxe J.M."/>
            <person name="Go M."/>
            <person name="Henderson B.A."/>
            <person name="Jones I.B."/>
            <person name="McGettigan J.A."/>
            <person name="Micheletti S.J."/>
            <person name="Nasrallah M.E."/>
            <person name="Ortiz D."/>
            <person name="Piller C.R."/>
            <person name="Privatt S.R."/>
            <person name="Schneider S.L."/>
            <person name="Sharp S."/>
            <person name="Smith T.C."/>
            <person name="Stanton J.D."/>
            <person name="Ullery H.E."/>
            <person name="Wilson R.J."/>
            <person name="Serrano M.G."/>
            <person name="Buck G."/>
            <person name="Lee V."/>
            <person name="Wang Y."/>
            <person name="Carvalho R."/>
            <person name="Voegtly L."/>
            <person name="Shi R."/>
            <person name="Duckworth R."/>
            <person name="Johnson A."/>
            <person name="Loviza R."/>
            <person name="Walstead R."/>
            <person name="Shah Z."/>
            <person name="Kiflezghi M."/>
            <person name="Wade K."/>
            <person name="Ball S.L."/>
            <person name="Bradley K.W."/>
            <person name="Asai D.J."/>
            <person name="Bowman C.A."/>
            <person name="Russell D.A."/>
            <person name="Pope W.H."/>
            <person name="Jacobs-Sera D."/>
            <person name="Hendrix R.W."/>
            <person name="Hatfull G.F."/>
        </authorList>
    </citation>
    <scope>NUCLEOTIDE SEQUENCE [LARGE SCALE GENOMIC DNA]</scope>
    <source>
        <strain evidence="1 2">DSM 27648</strain>
    </source>
</reference>
<dbReference type="EMBL" id="CP012333">
    <property type="protein sequence ID" value="AKV04596.1"/>
    <property type="molecule type" value="Genomic_DNA"/>
</dbReference>
<dbReference type="InterPro" id="IPR015943">
    <property type="entry name" value="WD40/YVTN_repeat-like_dom_sf"/>
</dbReference>
<dbReference type="KEGG" id="llu:AKJ09_11259"/>